<keyword evidence="2" id="KW-1185">Reference proteome</keyword>
<dbReference type="AlphaFoldDB" id="A0A3S0YBJ6"/>
<reference evidence="1 2" key="1">
    <citation type="journal article" date="2019" name="Genome Biol. Evol.">
        <title>Day and night: Metabolic profiles and evolutionary relationships of six axenic non-marine cyanobacteria.</title>
        <authorList>
            <person name="Will S.E."/>
            <person name="Henke P."/>
            <person name="Boedeker C."/>
            <person name="Huang S."/>
            <person name="Brinkmann H."/>
            <person name="Rohde M."/>
            <person name="Jarek M."/>
            <person name="Friedl T."/>
            <person name="Seufert S."/>
            <person name="Schumacher M."/>
            <person name="Overmann J."/>
            <person name="Neumann-Schaal M."/>
            <person name="Petersen J."/>
        </authorList>
    </citation>
    <scope>NUCLEOTIDE SEQUENCE [LARGE SCALE GENOMIC DNA]</scope>
    <source>
        <strain evidence="1 2">PCC 6912</strain>
    </source>
</reference>
<dbReference type="EMBL" id="RSCJ01000010">
    <property type="protein sequence ID" value="RUR80885.1"/>
    <property type="molecule type" value="Genomic_DNA"/>
</dbReference>
<evidence type="ECO:0000313" key="2">
    <source>
        <dbReference type="Proteomes" id="UP000268857"/>
    </source>
</evidence>
<dbReference type="Proteomes" id="UP000268857">
    <property type="component" value="Unassembled WGS sequence"/>
</dbReference>
<proteinExistence type="predicted"/>
<evidence type="ECO:0000313" key="1">
    <source>
        <dbReference type="EMBL" id="RUR80885.1"/>
    </source>
</evidence>
<comment type="caution">
    <text evidence="1">The sequence shown here is derived from an EMBL/GenBank/DDBJ whole genome shotgun (WGS) entry which is preliminary data.</text>
</comment>
<gene>
    <name evidence="1" type="ORF">PCC6912_29070</name>
</gene>
<sequence length="49" mass="5334">MQLFVMFAFKVANEAVAIASINTTRVITGAFRALSKIVVTKVIFETGKT</sequence>
<name>A0A3S0YBJ6_CHLFR</name>
<accession>A0A3S0YBJ6</accession>
<organism evidence="1 2">
    <name type="scientific">Chlorogloeopsis fritschii PCC 6912</name>
    <dbReference type="NCBI Taxonomy" id="211165"/>
    <lineage>
        <taxon>Bacteria</taxon>
        <taxon>Bacillati</taxon>
        <taxon>Cyanobacteriota</taxon>
        <taxon>Cyanophyceae</taxon>
        <taxon>Nostocales</taxon>
        <taxon>Chlorogloeopsidaceae</taxon>
        <taxon>Chlorogloeopsis</taxon>
    </lineage>
</organism>
<protein>
    <submittedName>
        <fullName evidence="1">Uncharacterized protein</fullName>
    </submittedName>
</protein>